<dbReference type="InterPro" id="IPR001367">
    <property type="entry name" value="Fe_dep_repressor"/>
</dbReference>
<dbReference type="InterPro" id="IPR022687">
    <property type="entry name" value="HTH_DTXR"/>
</dbReference>
<dbReference type="Pfam" id="PF02742">
    <property type="entry name" value="Fe_dep_repr_C"/>
    <property type="match status" value="1"/>
</dbReference>
<dbReference type="GeneID" id="25405778"/>
<dbReference type="InterPro" id="IPR022689">
    <property type="entry name" value="Iron_dep_repressor"/>
</dbReference>
<evidence type="ECO:0000256" key="4">
    <source>
        <dbReference type="ARBA" id="ARBA00023163"/>
    </source>
</evidence>
<dbReference type="SMART" id="SM00529">
    <property type="entry name" value="HTH_DTXR"/>
    <property type="match status" value="1"/>
</dbReference>
<evidence type="ECO:0000256" key="1">
    <source>
        <dbReference type="ARBA" id="ARBA00007871"/>
    </source>
</evidence>
<sequence length="157" mass="18472">MPITVSRRSEDYLRTIYEISERKGYARIKDISEALGVRPSTAVEMVKKLCEQGLVNYERYGAITLTPQGKEIAQAVKKRHDVFKKFLELLLVPDDVAERDAHILEHQLHPKTVLQISRFVEFITWAMQSEHPRFIKIRVEEVLDEFRMYCKKHENNT</sequence>
<accession>A0A3G1A5U1</accession>
<evidence type="ECO:0000259" key="5">
    <source>
        <dbReference type="PROSITE" id="PS50944"/>
    </source>
</evidence>
<dbReference type="KEGG" id="tcb:TCARB_0319"/>
<evidence type="ECO:0000313" key="6">
    <source>
        <dbReference type="EMBL" id="AJB41393.1"/>
    </source>
</evidence>
<dbReference type="Gene3D" id="1.10.60.10">
    <property type="entry name" value="Iron dependent repressor, metal binding and dimerisation domain"/>
    <property type="match status" value="1"/>
</dbReference>
<comment type="similarity">
    <text evidence="1">Belongs to the DtxR/MntR family.</text>
</comment>
<dbReference type="RefSeq" id="WP_148684542.1">
    <property type="nucleotide sequence ID" value="NZ_CP007493.1"/>
</dbReference>
<dbReference type="EMBL" id="CP007493">
    <property type="protein sequence ID" value="AJB41393.1"/>
    <property type="molecule type" value="Genomic_DNA"/>
</dbReference>
<gene>
    <name evidence="6" type="ORF">TCARB_0319</name>
</gene>
<keyword evidence="2" id="KW-0805">Transcription regulation</keyword>
<dbReference type="PANTHER" id="PTHR33238:SF7">
    <property type="entry name" value="IRON-DEPENDENT TRANSCRIPTIONAL REGULATOR"/>
    <property type="match status" value="1"/>
</dbReference>
<dbReference type="InterPro" id="IPR036388">
    <property type="entry name" value="WH-like_DNA-bd_sf"/>
</dbReference>
<dbReference type="InterPro" id="IPR036421">
    <property type="entry name" value="Fe_dep_repressor_sf"/>
</dbReference>
<dbReference type="InterPro" id="IPR036390">
    <property type="entry name" value="WH_DNA-bd_sf"/>
</dbReference>
<reference evidence="7" key="1">
    <citation type="book" date="2010" name="EXTREMOPHILES" publisher="0:0-0">
        <title>Complete genome sequences of ten hyperthermophilic archaea reveal their metabolic capabilities and possible ecological roles.</title>
        <editorList>
            <person name="?"/>
        </editorList>
        <authorList>
            <person name="Ravin N.V."/>
            <person name="Mardanov A.V."/>
            <person name="Bonch-Osmolovskaya E.A."/>
            <person name="Skryabin K.G."/>
        </authorList>
    </citation>
    <scope>NUCLEOTIDE SEQUENCE [LARGE SCALE GENOMIC DNA]</scope>
    <source>
        <strain evidence="7">1505</strain>
    </source>
</reference>
<evidence type="ECO:0000256" key="2">
    <source>
        <dbReference type="ARBA" id="ARBA00023015"/>
    </source>
</evidence>
<dbReference type="AlphaFoldDB" id="A0A3G1A5U1"/>
<feature type="domain" description="HTH dtxR-type" evidence="5">
    <location>
        <begin position="1"/>
        <end position="66"/>
    </location>
</feature>
<evidence type="ECO:0000313" key="7">
    <source>
        <dbReference type="Proteomes" id="UP000266720"/>
    </source>
</evidence>
<keyword evidence="4" id="KW-0804">Transcription</keyword>
<dbReference type="GO" id="GO:0003700">
    <property type="term" value="F:DNA-binding transcription factor activity"/>
    <property type="evidence" value="ECO:0007669"/>
    <property type="project" value="InterPro"/>
</dbReference>
<dbReference type="GO" id="GO:0046914">
    <property type="term" value="F:transition metal ion binding"/>
    <property type="evidence" value="ECO:0007669"/>
    <property type="project" value="InterPro"/>
</dbReference>
<dbReference type="Proteomes" id="UP000266720">
    <property type="component" value="Chromosome"/>
</dbReference>
<dbReference type="Gene3D" id="1.10.10.10">
    <property type="entry name" value="Winged helix-like DNA-binding domain superfamily/Winged helix DNA-binding domain"/>
    <property type="match status" value="1"/>
</dbReference>
<dbReference type="Pfam" id="PF01325">
    <property type="entry name" value="Fe_dep_repress"/>
    <property type="match status" value="1"/>
</dbReference>
<name>A0A3G1A5U1_9CREN</name>
<dbReference type="PROSITE" id="PS50944">
    <property type="entry name" value="HTH_DTXR"/>
    <property type="match status" value="1"/>
</dbReference>
<dbReference type="GO" id="GO:0046983">
    <property type="term" value="F:protein dimerization activity"/>
    <property type="evidence" value="ECO:0007669"/>
    <property type="project" value="InterPro"/>
</dbReference>
<organism evidence="6 7">
    <name type="scientific">Thermofilum adornatum 1505</name>
    <dbReference type="NCBI Taxonomy" id="697581"/>
    <lineage>
        <taxon>Archaea</taxon>
        <taxon>Thermoproteota</taxon>
        <taxon>Thermoprotei</taxon>
        <taxon>Thermofilales</taxon>
        <taxon>Thermofilaceae</taxon>
        <taxon>Thermofilum</taxon>
    </lineage>
</organism>
<dbReference type="SUPFAM" id="SSF47979">
    <property type="entry name" value="Iron-dependent repressor protein, dimerization domain"/>
    <property type="match status" value="1"/>
</dbReference>
<dbReference type="GO" id="GO:0003677">
    <property type="term" value="F:DNA binding"/>
    <property type="evidence" value="ECO:0007669"/>
    <property type="project" value="UniProtKB-KW"/>
</dbReference>
<proteinExistence type="inferred from homology"/>
<protein>
    <submittedName>
        <fullName evidence="6">Iron-dependent repressor IdeR/DtxR</fullName>
    </submittedName>
</protein>
<dbReference type="InterPro" id="IPR050536">
    <property type="entry name" value="DtxR_MntR_Metal-Reg"/>
</dbReference>
<evidence type="ECO:0000256" key="3">
    <source>
        <dbReference type="ARBA" id="ARBA00023125"/>
    </source>
</evidence>
<dbReference type="PANTHER" id="PTHR33238">
    <property type="entry name" value="IRON (METAL) DEPENDENT REPRESSOR, DTXR FAMILY"/>
    <property type="match status" value="1"/>
</dbReference>
<dbReference type="SUPFAM" id="SSF46785">
    <property type="entry name" value="Winged helix' DNA-binding domain"/>
    <property type="match status" value="1"/>
</dbReference>
<dbReference type="STRING" id="697581.TCARB_0319"/>
<keyword evidence="3" id="KW-0238">DNA-binding</keyword>